<dbReference type="EMBL" id="PFNM01000037">
    <property type="protein sequence ID" value="PIZ44771.1"/>
    <property type="molecule type" value="Genomic_DNA"/>
</dbReference>
<comment type="caution">
    <text evidence="2">The sequence shown here is derived from an EMBL/GenBank/DDBJ whole genome shotgun (WGS) entry which is preliminary data.</text>
</comment>
<reference evidence="3" key="1">
    <citation type="submission" date="2017-09" db="EMBL/GenBank/DDBJ databases">
        <title>Depth-based differentiation of microbial function through sediment-hosted aquifers and enrichment of novel symbionts in the deep terrestrial subsurface.</title>
        <authorList>
            <person name="Probst A.J."/>
            <person name="Ladd B."/>
            <person name="Jarett J.K."/>
            <person name="Geller-Mcgrath D.E."/>
            <person name="Sieber C.M.K."/>
            <person name="Emerson J.B."/>
            <person name="Anantharaman K."/>
            <person name="Thomas B.C."/>
            <person name="Malmstrom R."/>
            <person name="Stieglmeier M."/>
            <person name="Klingl A."/>
            <person name="Woyke T."/>
            <person name="Ryan C.M."/>
            <person name="Banfield J.F."/>
        </authorList>
    </citation>
    <scope>NUCLEOTIDE SEQUENCE [LARGE SCALE GENOMIC DNA]</scope>
</reference>
<dbReference type="AlphaFoldDB" id="A0A2M7TFP1"/>
<evidence type="ECO:0000256" key="1">
    <source>
        <dbReference type="SAM" id="Phobius"/>
    </source>
</evidence>
<name>A0A2M7TFP1_9BACT</name>
<keyword evidence="1" id="KW-0472">Membrane</keyword>
<gene>
    <name evidence="2" type="ORF">COY31_01970</name>
</gene>
<dbReference type="Proteomes" id="UP000230553">
    <property type="component" value="Unassembled WGS sequence"/>
</dbReference>
<accession>A0A2M7TFP1</accession>
<proteinExistence type="predicted"/>
<feature type="transmembrane region" description="Helical" evidence="1">
    <location>
        <begin position="59"/>
        <end position="76"/>
    </location>
</feature>
<organism evidence="2 3">
    <name type="scientific">Candidatus Wolfebacteria bacterium CG_4_10_14_0_2_um_filter_39_18</name>
    <dbReference type="NCBI Taxonomy" id="1975061"/>
    <lineage>
        <taxon>Bacteria</taxon>
        <taxon>Candidatus Wolfeibacteriota</taxon>
    </lineage>
</organism>
<evidence type="ECO:0000313" key="3">
    <source>
        <dbReference type="Proteomes" id="UP000230553"/>
    </source>
</evidence>
<keyword evidence="1" id="KW-0812">Transmembrane</keyword>
<keyword evidence="1" id="KW-1133">Transmembrane helix</keyword>
<evidence type="ECO:0000313" key="2">
    <source>
        <dbReference type="EMBL" id="PIZ44771.1"/>
    </source>
</evidence>
<protein>
    <submittedName>
        <fullName evidence="2">Uncharacterized protein</fullName>
    </submittedName>
</protein>
<sequence>MTVFIYIINRFFYRFIEFWRHWYVGGFKIGSNIFLSLLEKLDRKVVLRITLKNFFQPLYQDRSFIGYFLGIIFRSIRLFFGGIFYLLVAILALAVYLFWLAIPLLIIFEIIKDFRL</sequence>
<feature type="transmembrane region" description="Helical" evidence="1">
    <location>
        <begin position="82"/>
        <end position="108"/>
    </location>
</feature>